<gene>
    <name evidence="3" type="ORF">EG244_01440</name>
</gene>
<dbReference type="OrthoDB" id="9780518at2"/>
<sequence length="327" mass="34462">MSYRLSLLDKSPVAEGMSGAEALQVTLQAAALADRLGYHRYWLAEHHGLPGLASAAPEVMIAQILAVTRRIRVGSGGILLQNYGAWKVAEIFSVLAALYPGRVDLGIGKSPGGLPQVTRALQRELRGGSAAEVGRKLAELSAWLQGAHEGAEILPRPATGPQPFLLGGSLASAEQALALGWAYVHAGHQDGNPELTAKVAALLHHATGEGPVLAVAAFAAPTREEAEARIGGLTFVKVSFADGHSVNLTSEAGAREYARQYGPVDYEISQRTPVIVAGTADDIHDRLSTLSQRYGIRDFVLDQPVAEAQARLNSISLIARPVARAVA</sequence>
<dbReference type="RefSeq" id="WP_124963227.1">
    <property type="nucleotide sequence ID" value="NZ_RRAZ01000002.1"/>
</dbReference>
<comment type="caution">
    <text evidence="3">The sequence shown here is derived from an EMBL/GenBank/DDBJ whole genome shotgun (WGS) entry which is preliminary data.</text>
</comment>
<proteinExistence type="predicted"/>
<evidence type="ECO:0000313" key="3">
    <source>
        <dbReference type="EMBL" id="RRH78137.1"/>
    </source>
</evidence>
<protein>
    <submittedName>
        <fullName evidence="3">MsnO8 family LLM class oxidoreductase</fullName>
        <ecNumber evidence="3">1.-.-.-</ecNumber>
    </submittedName>
</protein>
<comment type="similarity">
    <text evidence="1">To bacterial alkanal monooxygenase alpha and beta chains.</text>
</comment>
<organism evidence="3 4">
    <name type="scientific">Falsigemmobacter faecalis</name>
    <dbReference type="NCBI Taxonomy" id="2488730"/>
    <lineage>
        <taxon>Bacteria</taxon>
        <taxon>Pseudomonadati</taxon>
        <taxon>Pseudomonadota</taxon>
        <taxon>Alphaproteobacteria</taxon>
        <taxon>Rhodobacterales</taxon>
        <taxon>Paracoccaceae</taxon>
        <taxon>Falsigemmobacter</taxon>
    </lineage>
</organism>
<dbReference type="NCBIfam" id="TIGR03558">
    <property type="entry name" value="oxido_grp_1"/>
    <property type="match status" value="1"/>
</dbReference>
<dbReference type="Gene3D" id="3.20.20.30">
    <property type="entry name" value="Luciferase-like domain"/>
    <property type="match status" value="1"/>
</dbReference>
<dbReference type="InterPro" id="IPR019949">
    <property type="entry name" value="CmoO-like"/>
</dbReference>
<dbReference type="AlphaFoldDB" id="A0A3P3DV31"/>
<evidence type="ECO:0000256" key="1">
    <source>
        <dbReference type="ARBA" id="ARBA00007789"/>
    </source>
</evidence>
<accession>A0A3P3DV31</accession>
<dbReference type="EC" id="1.-.-.-" evidence="3"/>
<evidence type="ECO:0000313" key="4">
    <source>
        <dbReference type="Proteomes" id="UP000282125"/>
    </source>
</evidence>
<dbReference type="InterPro" id="IPR036661">
    <property type="entry name" value="Luciferase-like_sf"/>
</dbReference>
<keyword evidence="3" id="KW-0560">Oxidoreductase</keyword>
<dbReference type="SUPFAM" id="SSF51679">
    <property type="entry name" value="Bacterial luciferase-like"/>
    <property type="match status" value="1"/>
</dbReference>
<dbReference type="InterPro" id="IPR050766">
    <property type="entry name" value="Bact_Lucif_Oxidored"/>
</dbReference>
<keyword evidence="4" id="KW-1185">Reference proteome</keyword>
<dbReference type="GO" id="GO:0016705">
    <property type="term" value="F:oxidoreductase activity, acting on paired donors, with incorporation or reduction of molecular oxygen"/>
    <property type="evidence" value="ECO:0007669"/>
    <property type="project" value="InterPro"/>
</dbReference>
<dbReference type="Pfam" id="PF00296">
    <property type="entry name" value="Bac_luciferase"/>
    <property type="match status" value="1"/>
</dbReference>
<dbReference type="Proteomes" id="UP000282125">
    <property type="component" value="Unassembled WGS sequence"/>
</dbReference>
<feature type="domain" description="Luciferase-like" evidence="2">
    <location>
        <begin position="17"/>
        <end position="292"/>
    </location>
</feature>
<reference evidence="3 4" key="1">
    <citation type="submission" date="2018-11" db="EMBL/GenBank/DDBJ databases">
        <title>Gemmobacter sp. nov., YIM 102744-1 draft genome.</title>
        <authorList>
            <person name="Li G."/>
            <person name="Jiang Y."/>
        </authorList>
    </citation>
    <scope>NUCLEOTIDE SEQUENCE [LARGE SCALE GENOMIC DNA]</scope>
    <source>
        <strain evidence="3 4">YIM 102744-1</strain>
    </source>
</reference>
<evidence type="ECO:0000259" key="2">
    <source>
        <dbReference type="Pfam" id="PF00296"/>
    </source>
</evidence>
<dbReference type="EMBL" id="RRAZ01000002">
    <property type="protein sequence ID" value="RRH78137.1"/>
    <property type="molecule type" value="Genomic_DNA"/>
</dbReference>
<dbReference type="PANTHER" id="PTHR30137">
    <property type="entry name" value="LUCIFERASE-LIKE MONOOXYGENASE"/>
    <property type="match status" value="1"/>
</dbReference>
<name>A0A3P3DV31_9RHOB</name>
<dbReference type="InterPro" id="IPR011251">
    <property type="entry name" value="Luciferase-like_dom"/>
</dbReference>
<dbReference type="GO" id="GO:0005829">
    <property type="term" value="C:cytosol"/>
    <property type="evidence" value="ECO:0007669"/>
    <property type="project" value="TreeGrafter"/>
</dbReference>
<dbReference type="PANTHER" id="PTHR30137:SF20">
    <property type="entry name" value="N-ACETYL-S-ALKYLCYSTEINE MONOOXYGENASE"/>
    <property type="match status" value="1"/>
</dbReference>